<evidence type="ECO:0000313" key="2">
    <source>
        <dbReference type="Proteomes" id="UP001233172"/>
    </source>
</evidence>
<reference evidence="1" key="1">
    <citation type="journal article" date="2023" name="PLoS Negl. Trop. Dis.">
        <title>A genome sequence for Biomphalaria pfeifferi, the major vector snail for the human-infecting parasite Schistosoma mansoni.</title>
        <authorList>
            <person name="Bu L."/>
            <person name="Lu L."/>
            <person name="Laidemitt M.R."/>
            <person name="Zhang S.M."/>
            <person name="Mutuku M."/>
            <person name="Mkoji G."/>
            <person name="Steinauer M."/>
            <person name="Loker E.S."/>
        </authorList>
    </citation>
    <scope>NUCLEOTIDE SEQUENCE</scope>
    <source>
        <strain evidence="1">KasaAsao</strain>
    </source>
</reference>
<keyword evidence="2" id="KW-1185">Reference proteome</keyword>
<organism evidence="1 2">
    <name type="scientific">Biomphalaria pfeifferi</name>
    <name type="common">Bloodfluke planorb</name>
    <name type="synonym">Freshwater snail</name>
    <dbReference type="NCBI Taxonomy" id="112525"/>
    <lineage>
        <taxon>Eukaryota</taxon>
        <taxon>Metazoa</taxon>
        <taxon>Spiralia</taxon>
        <taxon>Lophotrochozoa</taxon>
        <taxon>Mollusca</taxon>
        <taxon>Gastropoda</taxon>
        <taxon>Heterobranchia</taxon>
        <taxon>Euthyneura</taxon>
        <taxon>Panpulmonata</taxon>
        <taxon>Hygrophila</taxon>
        <taxon>Lymnaeoidea</taxon>
        <taxon>Planorbidae</taxon>
        <taxon>Biomphalaria</taxon>
    </lineage>
</organism>
<dbReference type="Proteomes" id="UP001233172">
    <property type="component" value="Unassembled WGS sequence"/>
</dbReference>
<gene>
    <name evidence="1" type="ORF">Bpfe_009448</name>
</gene>
<dbReference type="EMBL" id="JASAOG010000031">
    <property type="protein sequence ID" value="KAK0061287.1"/>
    <property type="molecule type" value="Genomic_DNA"/>
</dbReference>
<comment type="caution">
    <text evidence="1">The sequence shown here is derived from an EMBL/GenBank/DDBJ whole genome shotgun (WGS) entry which is preliminary data.</text>
</comment>
<name>A0AAD8BUW3_BIOPF</name>
<protein>
    <submittedName>
        <fullName evidence="1">Uncharacterized protein</fullName>
    </submittedName>
</protein>
<accession>A0AAD8BUW3</accession>
<feature type="non-terminal residue" evidence="1">
    <location>
        <position position="1"/>
    </location>
</feature>
<sequence length="116" mass="13161">QTLLTSYDTAVKFSSKRTKSVFDSREVILSACYRFIMRQCVLPCFITNVSTIESSQGRNQIESKKMYQYLILKPNLREFGVGVIVLRDGTLSTCVLDHETVRPPSDSNHQAALQLK</sequence>
<evidence type="ECO:0000313" key="1">
    <source>
        <dbReference type="EMBL" id="KAK0061287.1"/>
    </source>
</evidence>
<dbReference type="AlphaFoldDB" id="A0AAD8BUW3"/>
<proteinExistence type="predicted"/>
<reference evidence="1" key="2">
    <citation type="submission" date="2023-04" db="EMBL/GenBank/DDBJ databases">
        <authorList>
            <person name="Bu L."/>
            <person name="Lu L."/>
            <person name="Laidemitt M.R."/>
            <person name="Zhang S.M."/>
            <person name="Mutuku M."/>
            <person name="Mkoji G."/>
            <person name="Steinauer M."/>
            <person name="Loker E.S."/>
        </authorList>
    </citation>
    <scope>NUCLEOTIDE SEQUENCE</scope>
    <source>
        <strain evidence="1">KasaAsao</strain>
        <tissue evidence="1">Whole Snail</tissue>
    </source>
</reference>